<keyword evidence="7 13" id="KW-0067">ATP-binding</keyword>
<dbReference type="PANTHER" id="PTHR24221">
    <property type="entry name" value="ATP-BINDING CASSETTE SUB-FAMILY B"/>
    <property type="match status" value="1"/>
</dbReference>
<feature type="transmembrane region" description="Helical" evidence="10">
    <location>
        <begin position="161"/>
        <end position="185"/>
    </location>
</feature>
<dbReference type="GO" id="GO:0016887">
    <property type="term" value="F:ATP hydrolysis activity"/>
    <property type="evidence" value="ECO:0007669"/>
    <property type="project" value="InterPro"/>
</dbReference>
<dbReference type="InterPro" id="IPR003593">
    <property type="entry name" value="AAA+_ATPase"/>
</dbReference>
<feature type="domain" description="ABC transmembrane type-1" evidence="12">
    <location>
        <begin position="37"/>
        <end position="320"/>
    </location>
</feature>
<evidence type="ECO:0000256" key="7">
    <source>
        <dbReference type="ARBA" id="ARBA00022840"/>
    </source>
</evidence>
<evidence type="ECO:0000256" key="8">
    <source>
        <dbReference type="ARBA" id="ARBA00022989"/>
    </source>
</evidence>
<comment type="caution">
    <text evidence="13">The sequence shown here is derived from an EMBL/GenBank/DDBJ whole genome shotgun (WGS) entry which is preliminary data.</text>
</comment>
<evidence type="ECO:0000256" key="10">
    <source>
        <dbReference type="SAM" id="Phobius"/>
    </source>
</evidence>
<evidence type="ECO:0000313" key="13">
    <source>
        <dbReference type="EMBL" id="KXA14796.1"/>
    </source>
</evidence>
<accession>A0A133NES4</accession>
<gene>
    <name evidence="13" type="ORF">HMPREF3222_00121</name>
</gene>
<dbReference type="InterPro" id="IPR036640">
    <property type="entry name" value="ABC1_TM_sf"/>
</dbReference>
<keyword evidence="5" id="KW-0547">Nucleotide-binding</keyword>
<sequence>MEFMRGNKKKGTLLSNLKYIMGYAWSQDKVLFAQCGVYTILASIAPFLGIFLPKFLIDELLGQRRIEIILMTLIGFFLLSSVVNYSIAWLRCAYSPRVTKIRTDYITMISDKIMKMDFKNTEDPEVLNKIKSVMNAVMSNNTGVEGVYHTLLGLFGRLTAFVGYISIVLFLSPWILLFLIINVLISYALTMRVKKYEYSQKEKAADKDRRTFYVFDTMYDFAYGKDIRIYDLKNILIEKFKKFRGERIDISRDVQGKQLNVKIVDVVLLVIRECVVYGYLIYNVLFTGMGIGDFTMYFSTINGFGDWMKGILDDLAHIKAQNMYLDDMREFLEIKSEDKEKTRDIPIDSSYEIEFKNVSFKYPKTDKYIYKNLSLKIKKGQRLAIVGINGAGKTTFVKLLCRLYEPTSGEILINGVNIQSFSKEEYYKILSVVFQDIKTFAFTVAENVSLENLEDVDREKVLHCIEKAGVGDKINSLQKGIDTSLLKILDGEGVELSGGENQKLALARALYKNGKIVILDEPTSALDAVAEYNIYKGFDELIGDKTAIYISHRLASTKFCDVIAFFENGEIVEYGTHEELLKKNGKYSDMFNIQAQYYKEESGALA</sequence>
<keyword evidence="3" id="KW-1003">Cell membrane</keyword>
<proteinExistence type="predicted"/>
<evidence type="ECO:0000259" key="11">
    <source>
        <dbReference type="PROSITE" id="PS50893"/>
    </source>
</evidence>
<dbReference type="Gene3D" id="3.40.50.300">
    <property type="entry name" value="P-loop containing nucleotide triphosphate hydrolases"/>
    <property type="match status" value="1"/>
</dbReference>
<dbReference type="Proteomes" id="UP000070646">
    <property type="component" value="Unassembled WGS sequence"/>
</dbReference>
<protein>
    <submittedName>
        <fullName evidence="13">ABC transporter, ATP-binding protein</fullName>
    </submittedName>
</protein>
<dbReference type="SUPFAM" id="SSF52540">
    <property type="entry name" value="P-loop containing nucleoside triphosphate hydrolases"/>
    <property type="match status" value="1"/>
</dbReference>
<keyword evidence="6" id="KW-0378">Hydrolase</keyword>
<dbReference type="InterPro" id="IPR011527">
    <property type="entry name" value="ABC1_TM_dom"/>
</dbReference>
<comment type="subcellular location">
    <subcellularLocation>
        <location evidence="1">Cell membrane</location>
        <topology evidence="1">Multi-pass membrane protein</topology>
    </subcellularLocation>
</comment>
<keyword evidence="4 10" id="KW-0812">Transmembrane</keyword>
<dbReference type="GO" id="GO:0005886">
    <property type="term" value="C:plasma membrane"/>
    <property type="evidence" value="ECO:0007669"/>
    <property type="project" value="UniProtKB-SubCell"/>
</dbReference>
<dbReference type="InterPro" id="IPR027417">
    <property type="entry name" value="P-loop_NTPase"/>
</dbReference>
<dbReference type="GO" id="GO:0008234">
    <property type="term" value="F:cysteine-type peptidase activity"/>
    <property type="evidence" value="ECO:0007669"/>
    <property type="project" value="UniProtKB-KW"/>
</dbReference>
<dbReference type="Pfam" id="PF00005">
    <property type="entry name" value="ABC_tran"/>
    <property type="match status" value="1"/>
</dbReference>
<organism evidence="13 14">
    <name type="scientific">Clostridium perfringens</name>
    <dbReference type="NCBI Taxonomy" id="1502"/>
    <lineage>
        <taxon>Bacteria</taxon>
        <taxon>Bacillati</taxon>
        <taxon>Bacillota</taxon>
        <taxon>Clostridia</taxon>
        <taxon>Eubacteriales</taxon>
        <taxon>Clostridiaceae</taxon>
        <taxon>Clostridium</taxon>
    </lineage>
</organism>
<dbReference type="PROSITE" id="PS50929">
    <property type="entry name" value="ABC_TM1F"/>
    <property type="match status" value="1"/>
</dbReference>
<dbReference type="PANTHER" id="PTHR24221:SF646">
    <property type="entry name" value="HAEMOLYSIN SECRETION ATP-BINDING PROTEIN"/>
    <property type="match status" value="1"/>
</dbReference>
<dbReference type="PATRIC" id="fig|1502.174.peg.123"/>
<evidence type="ECO:0000256" key="5">
    <source>
        <dbReference type="ARBA" id="ARBA00022741"/>
    </source>
</evidence>
<dbReference type="SUPFAM" id="SSF90123">
    <property type="entry name" value="ABC transporter transmembrane region"/>
    <property type="match status" value="1"/>
</dbReference>
<keyword evidence="6" id="KW-0645">Protease</keyword>
<evidence type="ECO:0000256" key="4">
    <source>
        <dbReference type="ARBA" id="ARBA00022692"/>
    </source>
</evidence>
<keyword evidence="8 10" id="KW-1133">Transmembrane helix</keyword>
<dbReference type="InterPro" id="IPR003439">
    <property type="entry name" value="ABC_transporter-like_ATP-bd"/>
</dbReference>
<dbReference type="Gene3D" id="1.20.1560.10">
    <property type="entry name" value="ABC transporter type 1, transmembrane domain"/>
    <property type="match status" value="1"/>
</dbReference>
<evidence type="ECO:0000259" key="12">
    <source>
        <dbReference type="PROSITE" id="PS50929"/>
    </source>
</evidence>
<name>A0A133NES4_CLOPF</name>
<evidence type="ECO:0000313" key="14">
    <source>
        <dbReference type="Proteomes" id="UP000070646"/>
    </source>
</evidence>
<dbReference type="PROSITE" id="PS50893">
    <property type="entry name" value="ABC_TRANSPORTER_2"/>
    <property type="match status" value="1"/>
</dbReference>
<dbReference type="GO" id="GO:0034040">
    <property type="term" value="F:ATPase-coupled lipid transmembrane transporter activity"/>
    <property type="evidence" value="ECO:0007669"/>
    <property type="project" value="TreeGrafter"/>
</dbReference>
<dbReference type="GO" id="GO:0140359">
    <property type="term" value="F:ABC-type transporter activity"/>
    <property type="evidence" value="ECO:0007669"/>
    <property type="project" value="InterPro"/>
</dbReference>
<keyword evidence="6" id="KW-0788">Thiol protease</keyword>
<feature type="domain" description="ABC transporter" evidence="11">
    <location>
        <begin position="353"/>
        <end position="593"/>
    </location>
</feature>
<keyword evidence="2" id="KW-0813">Transport</keyword>
<evidence type="ECO:0000256" key="3">
    <source>
        <dbReference type="ARBA" id="ARBA00022475"/>
    </source>
</evidence>
<evidence type="ECO:0000256" key="6">
    <source>
        <dbReference type="ARBA" id="ARBA00022807"/>
    </source>
</evidence>
<evidence type="ECO:0000256" key="9">
    <source>
        <dbReference type="ARBA" id="ARBA00023136"/>
    </source>
</evidence>
<reference evidence="13 14" key="1">
    <citation type="submission" date="2016-01" db="EMBL/GenBank/DDBJ databases">
        <authorList>
            <person name="Oliw E.H."/>
        </authorList>
    </citation>
    <scope>NUCLEOTIDE SEQUENCE [LARGE SCALE GENOMIC DNA]</scope>
    <source>
        <strain evidence="13 14">MJR7757A</strain>
    </source>
</reference>
<dbReference type="FunFam" id="3.40.50.300:FF:000299">
    <property type="entry name" value="ABC transporter ATP-binding protein/permease"/>
    <property type="match status" value="1"/>
</dbReference>
<dbReference type="InterPro" id="IPR039421">
    <property type="entry name" value="Type_1_exporter"/>
</dbReference>
<dbReference type="GO" id="GO:0005524">
    <property type="term" value="F:ATP binding"/>
    <property type="evidence" value="ECO:0007669"/>
    <property type="project" value="UniProtKB-KW"/>
</dbReference>
<feature type="transmembrane region" description="Helical" evidence="10">
    <location>
        <begin position="31"/>
        <end position="56"/>
    </location>
</feature>
<dbReference type="SMART" id="SM00382">
    <property type="entry name" value="AAA"/>
    <property type="match status" value="1"/>
</dbReference>
<evidence type="ECO:0000256" key="1">
    <source>
        <dbReference type="ARBA" id="ARBA00004651"/>
    </source>
</evidence>
<dbReference type="EMBL" id="LRPU01000005">
    <property type="protein sequence ID" value="KXA14796.1"/>
    <property type="molecule type" value="Genomic_DNA"/>
</dbReference>
<dbReference type="AlphaFoldDB" id="A0A133NES4"/>
<keyword evidence="9 10" id="KW-0472">Membrane</keyword>
<evidence type="ECO:0000256" key="2">
    <source>
        <dbReference type="ARBA" id="ARBA00022448"/>
    </source>
</evidence>
<feature type="transmembrane region" description="Helical" evidence="10">
    <location>
        <begin position="68"/>
        <end position="90"/>
    </location>
</feature>